<feature type="transmembrane region" description="Helical" evidence="11">
    <location>
        <begin position="313"/>
        <end position="340"/>
    </location>
</feature>
<evidence type="ECO:0000256" key="2">
    <source>
        <dbReference type="ARBA" id="ARBA00022475"/>
    </source>
</evidence>
<feature type="transmembrane region" description="Helical" evidence="11">
    <location>
        <begin position="85"/>
        <end position="103"/>
    </location>
</feature>
<dbReference type="GO" id="GO:0009252">
    <property type="term" value="P:peptidoglycan biosynthetic process"/>
    <property type="evidence" value="ECO:0007669"/>
    <property type="project" value="UniProtKB-UniRule"/>
</dbReference>
<keyword evidence="6 11" id="KW-0133">Cell shape</keyword>
<feature type="transmembrane region" description="Helical" evidence="11">
    <location>
        <begin position="271"/>
        <end position="301"/>
    </location>
</feature>
<comment type="similarity">
    <text evidence="11">Belongs to the SEDS family. MrdB/RodA subfamily.</text>
</comment>
<feature type="transmembrane region" description="Helical" evidence="11">
    <location>
        <begin position="169"/>
        <end position="185"/>
    </location>
</feature>
<evidence type="ECO:0000256" key="10">
    <source>
        <dbReference type="ARBA" id="ARBA00023316"/>
    </source>
</evidence>
<dbReference type="GO" id="GO:0051301">
    <property type="term" value="P:cell division"/>
    <property type="evidence" value="ECO:0007669"/>
    <property type="project" value="InterPro"/>
</dbReference>
<feature type="transmembrane region" description="Helical" evidence="11">
    <location>
        <begin position="346"/>
        <end position="367"/>
    </location>
</feature>
<comment type="function">
    <text evidence="11">Peptidoglycan polymerase that is essential for cell wall elongation.</text>
</comment>
<keyword evidence="8 11" id="KW-1133">Transmembrane helix</keyword>
<feature type="transmembrane region" description="Helical" evidence="11">
    <location>
        <begin position="192"/>
        <end position="211"/>
    </location>
</feature>
<dbReference type="Pfam" id="PF01098">
    <property type="entry name" value="FTSW_RODA_SPOVE"/>
    <property type="match status" value="1"/>
</dbReference>
<dbReference type="EC" id="2.4.99.28" evidence="11"/>
<keyword evidence="4 11" id="KW-0808">Transferase</keyword>
<dbReference type="HAMAP" id="MF_02079">
    <property type="entry name" value="PGT_RodA"/>
    <property type="match status" value="1"/>
</dbReference>
<dbReference type="Proteomes" id="UP000029999">
    <property type="component" value="Unassembled WGS sequence"/>
</dbReference>
<keyword evidence="11" id="KW-0997">Cell inner membrane</keyword>
<feature type="transmembrane region" description="Helical" evidence="11">
    <location>
        <begin position="29"/>
        <end position="48"/>
    </location>
</feature>
<dbReference type="InterPro" id="IPR018365">
    <property type="entry name" value="Cell_cycle_FtsW-rel_CS"/>
</dbReference>
<evidence type="ECO:0000256" key="11">
    <source>
        <dbReference type="HAMAP-Rule" id="MF_02079"/>
    </source>
</evidence>
<organism evidence="12 13">
    <name type="scientific">Methylophaga thiooxydans</name>
    <dbReference type="NCBI Taxonomy" id="392484"/>
    <lineage>
        <taxon>Bacteria</taxon>
        <taxon>Pseudomonadati</taxon>
        <taxon>Pseudomonadota</taxon>
        <taxon>Gammaproteobacteria</taxon>
        <taxon>Thiotrichales</taxon>
        <taxon>Piscirickettsiaceae</taxon>
        <taxon>Methylophaga</taxon>
    </lineage>
</organism>
<keyword evidence="2 11" id="KW-1003">Cell membrane</keyword>
<dbReference type="InterPro" id="IPR011923">
    <property type="entry name" value="RodA/MrdB"/>
</dbReference>
<evidence type="ECO:0000256" key="1">
    <source>
        <dbReference type="ARBA" id="ARBA00004141"/>
    </source>
</evidence>
<name>A0A0A0BHR9_9GAMM</name>
<evidence type="ECO:0000256" key="4">
    <source>
        <dbReference type="ARBA" id="ARBA00022679"/>
    </source>
</evidence>
<dbReference type="AlphaFoldDB" id="A0A0A0BHR9"/>
<feature type="transmembrane region" description="Helical" evidence="11">
    <location>
        <begin position="123"/>
        <end position="139"/>
    </location>
</feature>
<comment type="subcellular location">
    <subcellularLocation>
        <location evidence="11">Cell inner membrane</location>
        <topology evidence="11">Multi-pass membrane protein</topology>
    </subcellularLocation>
    <subcellularLocation>
        <location evidence="1">Membrane</location>
        <topology evidence="1">Multi-pass membrane protein</topology>
    </subcellularLocation>
</comment>
<dbReference type="GO" id="GO:0008360">
    <property type="term" value="P:regulation of cell shape"/>
    <property type="evidence" value="ECO:0007669"/>
    <property type="project" value="UniProtKB-KW"/>
</dbReference>
<comment type="pathway">
    <text evidence="11">Cell wall biogenesis; peptidoglycan biosynthesis.</text>
</comment>
<evidence type="ECO:0000313" key="13">
    <source>
        <dbReference type="Proteomes" id="UP000029999"/>
    </source>
</evidence>
<dbReference type="GO" id="GO:0008955">
    <property type="term" value="F:peptidoglycan glycosyltransferase activity"/>
    <property type="evidence" value="ECO:0007669"/>
    <property type="project" value="UniProtKB-UniRule"/>
</dbReference>
<keyword evidence="3 11" id="KW-0328">Glycosyltransferase</keyword>
<keyword evidence="5 11" id="KW-0812">Transmembrane</keyword>
<keyword evidence="7 11" id="KW-0573">Peptidoglycan synthesis</keyword>
<feature type="transmembrane region" description="Helical" evidence="11">
    <location>
        <begin position="146"/>
        <end position="163"/>
    </location>
</feature>
<dbReference type="GO" id="GO:0032153">
    <property type="term" value="C:cell division site"/>
    <property type="evidence" value="ECO:0007669"/>
    <property type="project" value="TreeGrafter"/>
</dbReference>
<keyword evidence="10 11" id="KW-0961">Cell wall biogenesis/degradation</keyword>
<dbReference type="PROSITE" id="PS00428">
    <property type="entry name" value="FTSW_RODA_SPOVE"/>
    <property type="match status" value="1"/>
</dbReference>
<protein>
    <recommendedName>
        <fullName evidence="11">Peptidoglycan glycosyltransferase MrdB</fullName>
        <shortName evidence="11">PGT</shortName>
        <ecNumber evidence="11">2.4.99.28</ecNumber>
    </recommendedName>
    <alternativeName>
        <fullName evidence="11">Cell elongation protein RodA</fullName>
    </alternativeName>
    <alternativeName>
        <fullName evidence="11">Cell wall polymerase</fullName>
    </alternativeName>
    <alternativeName>
        <fullName evidence="11">Peptidoglycan polymerase</fullName>
        <shortName evidence="11">PG polymerase</shortName>
    </alternativeName>
</protein>
<dbReference type="InterPro" id="IPR001182">
    <property type="entry name" value="FtsW/RodA"/>
</dbReference>
<comment type="caution">
    <text evidence="12">The sequence shown here is derived from an EMBL/GenBank/DDBJ whole genome shotgun (WGS) entry which is preliminary data.</text>
</comment>
<dbReference type="PANTHER" id="PTHR30474:SF1">
    <property type="entry name" value="PEPTIDOGLYCAN GLYCOSYLTRANSFERASE MRDB"/>
    <property type="match status" value="1"/>
</dbReference>
<evidence type="ECO:0000256" key="9">
    <source>
        <dbReference type="ARBA" id="ARBA00023136"/>
    </source>
</evidence>
<accession>A0A0A0BHR9</accession>
<dbReference type="GO" id="GO:0071555">
    <property type="term" value="P:cell wall organization"/>
    <property type="evidence" value="ECO:0007669"/>
    <property type="project" value="UniProtKB-KW"/>
</dbReference>
<dbReference type="PANTHER" id="PTHR30474">
    <property type="entry name" value="CELL CYCLE PROTEIN"/>
    <property type="match status" value="1"/>
</dbReference>
<evidence type="ECO:0000256" key="3">
    <source>
        <dbReference type="ARBA" id="ARBA00022676"/>
    </source>
</evidence>
<evidence type="ECO:0000256" key="6">
    <source>
        <dbReference type="ARBA" id="ARBA00022960"/>
    </source>
</evidence>
<evidence type="ECO:0000256" key="8">
    <source>
        <dbReference type="ARBA" id="ARBA00022989"/>
    </source>
</evidence>
<evidence type="ECO:0000313" key="12">
    <source>
        <dbReference type="EMBL" id="KGM07425.1"/>
    </source>
</evidence>
<gene>
    <name evidence="11 12" type="primary">rodA</name>
    <name evidence="11" type="synonym">mrdB</name>
    <name evidence="12" type="ORF">LP43_1036</name>
</gene>
<dbReference type="RefSeq" id="WP_036312675.1">
    <property type="nucleotide sequence ID" value="NZ_JRQD01000002.1"/>
</dbReference>
<keyword evidence="9 11" id="KW-0472">Membrane</keyword>
<dbReference type="GO" id="GO:0015648">
    <property type="term" value="F:lipid-linked peptidoglycan transporter activity"/>
    <property type="evidence" value="ECO:0007669"/>
    <property type="project" value="TreeGrafter"/>
</dbReference>
<proteinExistence type="inferred from homology"/>
<dbReference type="UniPathway" id="UPA00219"/>
<dbReference type="GO" id="GO:0005886">
    <property type="term" value="C:plasma membrane"/>
    <property type="evidence" value="ECO:0007669"/>
    <property type="project" value="UniProtKB-SubCell"/>
</dbReference>
<dbReference type="NCBIfam" id="TIGR02210">
    <property type="entry name" value="rodA_shape"/>
    <property type="match status" value="1"/>
</dbReference>
<sequence length="376" mass="41145">MSSLISENRQANSWQLSHLLQRLHIDAPLMMGLLLLLGIGLMMLYSAGGQDMGLIVRQLVRMGMALMAMLIVAQINPDRMRDSAYWLYGFGLVLLLAVLFFGHEGKGAQRWLDLGFFRFQPSEIIKLAVPILVAAFLAERPLPPSAWRLIFGLILIGLPAFLIAKQPDLGTAILIASSGLIVLFLSGIRWRIILTFLGTCAAAAPVLWYFMHDYQRRRVLTFLNPETDPLGAGYHIIQSKIAIGSGGTFGQGWLQGTQSHLEFLPERSTDFIFAVIAEEFGLVGVALLLFLFLLIAGRGLFIAGQAQSSFARLLAGSISITFLVYVFVNVGMVTGLLPVVGVPLPLISYGGTSMVTLLAGFGILMSIHTHRRMMSP</sequence>
<dbReference type="STRING" id="392484.LP43_1036"/>
<comment type="catalytic activity">
    <reaction evidence="11">
        <text>[GlcNAc-(1-&gt;4)-Mur2Ac(oyl-L-Ala-gamma-D-Glu-L-Lys-D-Ala-D-Ala)](n)-di-trans,octa-cis-undecaprenyl diphosphate + beta-D-GlcNAc-(1-&gt;4)-Mur2Ac(oyl-L-Ala-gamma-D-Glu-L-Lys-D-Ala-D-Ala)-di-trans,octa-cis-undecaprenyl diphosphate = [GlcNAc-(1-&gt;4)-Mur2Ac(oyl-L-Ala-gamma-D-Glu-L-Lys-D-Ala-D-Ala)](n+1)-di-trans,octa-cis-undecaprenyl diphosphate + di-trans,octa-cis-undecaprenyl diphosphate + H(+)</text>
        <dbReference type="Rhea" id="RHEA:23708"/>
        <dbReference type="Rhea" id="RHEA-COMP:9602"/>
        <dbReference type="Rhea" id="RHEA-COMP:9603"/>
        <dbReference type="ChEBI" id="CHEBI:15378"/>
        <dbReference type="ChEBI" id="CHEBI:58405"/>
        <dbReference type="ChEBI" id="CHEBI:60033"/>
        <dbReference type="ChEBI" id="CHEBI:78435"/>
        <dbReference type="EC" id="2.4.99.28"/>
    </reaction>
</comment>
<dbReference type="EMBL" id="JRQD01000002">
    <property type="protein sequence ID" value="KGM07425.1"/>
    <property type="molecule type" value="Genomic_DNA"/>
</dbReference>
<evidence type="ECO:0000256" key="7">
    <source>
        <dbReference type="ARBA" id="ARBA00022984"/>
    </source>
</evidence>
<reference evidence="12 13" key="1">
    <citation type="submission" date="2014-09" db="EMBL/GenBank/DDBJ databases">
        <authorList>
            <person name="Grob C."/>
            <person name="Taubert M."/>
            <person name="Howat A.M."/>
            <person name="Burns O.J."/>
            <person name="Dixon J.L."/>
            <person name="Chen Y."/>
            <person name="Murrell J.C."/>
        </authorList>
    </citation>
    <scope>NUCLEOTIDE SEQUENCE [LARGE SCALE GENOMIC DNA]</scope>
    <source>
        <strain evidence="12">L4</strain>
    </source>
</reference>
<evidence type="ECO:0000256" key="5">
    <source>
        <dbReference type="ARBA" id="ARBA00022692"/>
    </source>
</evidence>